<dbReference type="SUPFAM" id="SSF89550">
    <property type="entry name" value="PHP domain-like"/>
    <property type="match status" value="1"/>
</dbReference>
<keyword evidence="4" id="KW-1185">Reference proteome</keyword>
<gene>
    <name evidence="3" type="ORF">ACFFN0_04085</name>
</gene>
<dbReference type="Pfam" id="PF02811">
    <property type="entry name" value="PHP"/>
    <property type="match status" value="1"/>
</dbReference>
<dbReference type="InterPro" id="IPR052018">
    <property type="entry name" value="PHP_domain"/>
</dbReference>
<feature type="domain" description="Polymerase/histidinol phosphatase N-terminal" evidence="2">
    <location>
        <begin position="10"/>
        <end position="75"/>
    </location>
</feature>
<dbReference type="Gene3D" id="1.10.150.650">
    <property type="match status" value="1"/>
</dbReference>
<evidence type="ECO:0000256" key="1">
    <source>
        <dbReference type="SAM" id="MobiDB-lite"/>
    </source>
</evidence>
<evidence type="ECO:0000313" key="3">
    <source>
        <dbReference type="EMBL" id="MFB9731221.1"/>
    </source>
</evidence>
<dbReference type="SMART" id="SM00481">
    <property type="entry name" value="POLIIIAc"/>
    <property type="match status" value="1"/>
</dbReference>
<protein>
    <submittedName>
        <fullName evidence="3">PHP domain-containing protein</fullName>
    </submittedName>
</protein>
<evidence type="ECO:0000259" key="2">
    <source>
        <dbReference type="SMART" id="SM00481"/>
    </source>
</evidence>
<dbReference type="PANTHER" id="PTHR42924">
    <property type="entry name" value="EXONUCLEASE"/>
    <property type="match status" value="1"/>
</dbReference>
<dbReference type="Proteomes" id="UP001589613">
    <property type="component" value="Unassembled WGS sequence"/>
</dbReference>
<organism evidence="3 4">
    <name type="scientific">Ornithinimicrobium kibberense</name>
    <dbReference type="NCBI Taxonomy" id="282060"/>
    <lineage>
        <taxon>Bacteria</taxon>
        <taxon>Bacillati</taxon>
        <taxon>Actinomycetota</taxon>
        <taxon>Actinomycetes</taxon>
        <taxon>Micrococcales</taxon>
        <taxon>Ornithinimicrobiaceae</taxon>
        <taxon>Ornithinimicrobium</taxon>
    </lineage>
</organism>
<dbReference type="InterPro" id="IPR004013">
    <property type="entry name" value="PHP_dom"/>
</dbReference>
<comment type="caution">
    <text evidence="3">The sequence shown here is derived from an EMBL/GenBank/DDBJ whole genome shotgun (WGS) entry which is preliminary data.</text>
</comment>
<dbReference type="InterPro" id="IPR016195">
    <property type="entry name" value="Pol/histidinol_Pase-like"/>
</dbReference>
<dbReference type="CDD" id="cd07438">
    <property type="entry name" value="PHP_HisPPase_AMP"/>
    <property type="match status" value="1"/>
</dbReference>
<reference evidence="3 4" key="1">
    <citation type="submission" date="2024-09" db="EMBL/GenBank/DDBJ databases">
        <authorList>
            <person name="Sun Q."/>
            <person name="Mori K."/>
        </authorList>
    </citation>
    <scope>NUCLEOTIDE SEQUENCE [LARGE SCALE GENOMIC DNA]</scope>
    <source>
        <strain evidence="3 4">JCM 12763</strain>
    </source>
</reference>
<proteinExistence type="predicted"/>
<dbReference type="Gene3D" id="3.20.20.140">
    <property type="entry name" value="Metal-dependent hydrolases"/>
    <property type="match status" value="1"/>
</dbReference>
<dbReference type="RefSeq" id="WP_141337855.1">
    <property type="nucleotide sequence ID" value="NZ_JBHMAX010000007.1"/>
</dbReference>
<dbReference type="EMBL" id="JBHMAX010000007">
    <property type="protein sequence ID" value="MFB9731221.1"/>
    <property type="molecule type" value="Genomic_DNA"/>
</dbReference>
<dbReference type="InterPro" id="IPR003141">
    <property type="entry name" value="Pol/His_phosphatase_N"/>
</dbReference>
<sequence>MHRTPPDAVVDLHVHSDHSDGTEPPRAVVERARRAGIDVVALTDHDVVSGWAEADEAGRRTGVAVVPGIEVSCSWRGISVHLLAYLPDPDDEALTAELEASRRSRDTRLQVMIERLRADGYPVREEEVRALAGDAGSLGRPHVADVLVRHGVVRTRDEAFEEILSSSGPYYVTHAAPDPVTATELVVAAGGAAVVAHPFAGRRGRVVDDRVVADMAEAGMVGVEVDHRDHGPQERAHAAELAGRLGLLRTGSSDYHGAGKQNRLGEHTTDPGVLDRILDLADGTPMLGARI</sequence>
<dbReference type="PANTHER" id="PTHR42924:SF3">
    <property type="entry name" value="POLYMERASE_HISTIDINOL PHOSPHATASE N-TERMINAL DOMAIN-CONTAINING PROTEIN"/>
    <property type="match status" value="1"/>
</dbReference>
<evidence type="ECO:0000313" key="4">
    <source>
        <dbReference type="Proteomes" id="UP001589613"/>
    </source>
</evidence>
<feature type="compositionally biased region" description="Basic and acidic residues" evidence="1">
    <location>
        <begin position="10"/>
        <end position="25"/>
    </location>
</feature>
<name>A0ABV5V099_9MICO</name>
<accession>A0ABV5V099</accession>
<feature type="region of interest" description="Disordered" evidence="1">
    <location>
        <begin position="1"/>
        <end position="25"/>
    </location>
</feature>